<dbReference type="InterPro" id="IPR023346">
    <property type="entry name" value="Lysozyme-like_dom_sf"/>
</dbReference>
<evidence type="ECO:0000313" key="3">
    <source>
        <dbReference type="EMBL" id="MCL6682562.1"/>
    </source>
</evidence>
<dbReference type="Gene3D" id="1.10.530.10">
    <property type="match status" value="1"/>
</dbReference>
<evidence type="ECO:0000256" key="1">
    <source>
        <dbReference type="SAM" id="SignalP"/>
    </source>
</evidence>
<gene>
    <name evidence="3" type="ORF">LZ536_01410</name>
</gene>
<accession>A0ABT0RIX3</accession>
<protein>
    <submittedName>
        <fullName evidence="3">Lytic murein transglycosylase</fullName>
    </submittedName>
</protein>
<dbReference type="InterPro" id="IPR043426">
    <property type="entry name" value="MltB-like"/>
</dbReference>
<feature type="chain" id="PRO_5045763454" evidence="1">
    <location>
        <begin position="27"/>
        <end position="376"/>
    </location>
</feature>
<dbReference type="PANTHER" id="PTHR30163">
    <property type="entry name" value="MEMBRANE-BOUND LYTIC MUREIN TRANSGLYCOSYLASE B"/>
    <property type="match status" value="1"/>
</dbReference>
<dbReference type="Gene3D" id="1.10.8.350">
    <property type="entry name" value="Bacterial muramidase"/>
    <property type="match status" value="1"/>
</dbReference>
<dbReference type="InterPro" id="IPR011970">
    <property type="entry name" value="MltB_2"/>
</dbReference>
<dbReference type="EMBL" id="JAMGBD010000001">
    <property type="protein sequence ID" value="MCL6682562.1"/>
    <property type="molecule type" value="Genomic_DNA"/>
</dbReference>
<feature type="domain" description="Transglycosylase SLT" evidence="2">
    <location>
        <begin position="63"/>
        <end position="371"/>
    </location>
</feature>
<keyword evidence="1" id="KW-0732">Signal</keyword>
<evidence type="ECO:0000259" key="2">
    <source>
        <dbReference type="Pfam" id="PF13406"/>
    </source>
</evidence>
<proteinExistence type="predicted"/>
<name>A0ABT0RIX3_9SPHN</name>
<evidence type="ECO:0000313" key="4">
    <source>
        <dbReference type="Proteomes" id="UP001165363"/>
    </source>
</evidence>
<dbReference type="PANTHER" id="PTHR30163:SF8">
    <property type="entry name" value="LYTIC MUREIN TRANSGLYCOSYLASE"/>
    <property type="match status" value="1"/>
</dbReference>
<organism evidence="3 4">
    <name type="scientific">Sphingomonas alba</name>
    <dbReference type="NCBI Taxonomy" id="2908208"/>
    <lineage>
        <taxon>Bacteria</taxon>
        <taxon>Pseudomonadati</taxon>
        <taxon>Pseudomonadota</taxon>
        <taxon>Alphaproteobacteria</taxon>
        <taxon>Sphingomonadales</taxon>
        <taxon>Sphingomonadaceae</taxon>
        <taxon>Sphingomonas</taxon>
    </lineage>
</organism>
<comment type="caution">
    <text evidence="3">The sequence shown here is derived from an EMBL/GenBank/DDBJ whole genome shotgun (WGS) entry which is preliminary data.</text>
</comment>
<sequence length="376" mass="40933">MKRVGTLLLRGVLAVVGSSIGMTASAQLDPLAPLPESRSPPTQQLVPVVPVATSLAPQVSTGFEAYRQRLTYIARSGGISEATIAAIVPYLQLNNRVIRLDRGQPGAVGNTSYTPPFAPYRREHVTSDLINRGQSRYRDLWPWLSRVEQRTGVPASVMMAIYGHETSYGSVTGGFDIIEALASLAYEGRRRPLFESEFVAGLKLIDMGIPRWRLKGSYAGATGYPQFMPSTVIRLRADGDGDGKAEIWSNQVDGLASIANYLKDAGWKAGVPWGIPVRVPSILDRNSIRNTVAATECPRVHARHSRPMTMAQWRALGVTPYSQSIPDNETATLLEPDGRGQTAYLLTGNYKAILKYNCSNFYALSVGLLANAIVGR</sequence>
<dbReference type="InterPro" id="IPR031304">
    <property type="entry name" value="SLT_2"/>
</dbReference>
<dbReference type="Pfam" id="PF13406">
    <property type="entry name" value="SLT_2"/>
    <property type="match status" value="1"/>
</dbReference>
<keyword evidence="4" id="KW-1185">Reference proteome</keyword>
<reference evidence="3" key="1">
    <citation type="submission" date="2022-05" db="EMBL/GenBank/DDBJ databases">
        <authorList>
            <person name="Jo J.-H."/>
            <person name="Im W.-T."/>
        </authorList>
    </citation>
    <scope>NUCLEOTIDE SEQUENCE</scope>
    <source>
        <strain evidence="3">SE158</strain>
    </source>
</reference>
<dbReference type="RefSeq" id="WP_249846523.1">
    <property type="nucleotide sequence ID" value="NZ_JAMGBD010000001.1"/>
</dbReference>
<dbReference type="Proteomes" id="UP001165363">
    <property type="component" value="Unassembled WGS sequence"/>
</dbReference>
<dbReference type="SUPFAM" id="SSF53955">
    <property type="entry name" value="Lysozyme-like"/>
    <property type="match status" value="1"/>
</dbReference>
<feature type="signal peptide" evidence="1">
    <location>
        <begin position="1"/>
        <end position="26"/>
    </location>
</feature>
<dbReference type="NCBIfam" id="TIGR02283">
    <property type="entry name" value="MltB_2"/>
    <property type="match status" value="1"/>
</dbReference>